<dbReference type="Proteomes" id="UP000014629">
    <property type="component" value="Unassembled WGS sequence"/>
</dbReference>
<proteinExistence type="predicted"/>
<dbReference type="PATRIC" id="fig|1286094.4.peg.5983"/>
<gene>
    <name evidence="2" type="ORF">STRAU_6055</name>
</gene>
<accession>S3ZR13</accession>
<evidence type="ECO:0000256" key="1">
    <source>
        <dbReference type="SAM" id="MobiDB-lite"/>
    </source>
</evidence>
<evidence type="ECO:0000313" key="2">
    <source>
        <dbReference type="EMBL" id="EPH40840.1"/>
    </source>
</evidence>
<reference evidence="2 3" key="1">
    <citation type="submission" date="2013-02" db="EMBL/GenBank/DDBJ databases">
        <title>Draft Genome Sequence of Streptomyces aurantiacus, Which Produces Setomimycin.</title>
        <authorList>
            <person name="Gruening B.A."/>
            <person name="Praeg A."/>
            <person name="Erxleben A."/>
            <person name="Guenther S."/>
            <person name="Mueller M."/>
        </authorList>
    </citation>
    <scope>NUCLEOTIDE SEQUENCE [LARGE SCALE GENOMIC DNA]</scope>
    <source>
        <strain evidence="2 3">JA 4570</strain>
    </source>
</reference>
<dbReference type="RefSeq" id="WP_016644176.1">
    <property type="nucleotide sequence ID" value="NZ_AOPZ01000361.1"/>
</dbReference>
<keyword evidence="3" id="KW-1185">Reference proteome</keyword>
<organism evidence="2 3">
    <name type="scientific">Streptomyces aurantiacus JA 4570</name>
    <dbReference type="NCBI Taxonomy" id="1286094"/>
    <lineage>
        <taxon>Bacteria</taxon>
        <taxon>Bacillati</taxon>
        <taxon>Actinomycetota</taxon>
        <taxon>Actinomycetes</taxon>
        <taxon>Kitasatosporales</taxon>
        <taxon>Streptomycetaceae</taxon>
        <taxon>Streptomyces</taxon>
        <taxon>Streptomyces aurantiacus group</taxon>
    </lineage>
</organism>
<sequence length="59" mass="6205">MSDTDRPVEADLDQDEQAEQLVETDNGPTVADETDLLETEFGAADMTGTYVAVAGGDLA</sequence>
<dbReference type="AlphaFoldDB" id="S3ZR13"/>
<evidence type="ECO:0000313" key="3">
    <source>
        <dbReference type="Proteomes" id="UP000014629"/>
    </source>
</evidence>
<protein>
    <submittedName>
        <fullName evidence="2">Uncharacterized protein</fullName>
    </submittedName>
</protein>
<comment type="caution">
    <text evidence="2">The sequence shown here is derived from an EMBL/GenBank/DDBJ whole genome shotgun (WGS) entry which is preliminary data.</text>
</comment>
<dbReference type="OrthoDB" id="4335508at2"/>
<name>S3ZR13_9ACTN</name>
<dbReference type="EMBL" id="AOPZ01000361">
    <property type="protein sequence ID" value="EPH40840.1"/>
    <property type="molecule type" value="Genomic_DNA"/>
</dbReference>
<feature type="region of interest" description="Disordered" evidence="1">
    <location>
        <begin position="1"/>
        <end position="31"/>
    </location>
</feature>